<evidence type="ECO:0000256" key="1">
    <source>
        <dbReference type="ARBA" id="ARBA00007945"/>
    </source>
</evidence>
<name>A0A5J4NGP9_9TREM</name>
<accession>A0A5J4NGP9</accession>
<evidence type="ECO:0000256" key="2">
    <source>
        <dbReference type="SAM" id="MobiDB-lite"/>
    </source>
</evidence>
<dbReference type="EMBL" id="QNGE01002987">
    <property type="protein sequence ID" value="KAA3674672.1"/>
    <property type="molecule type" value="Genomic_DNA"/>
</dbReference>
<feature type="region of interest" description="Disordered" evidence="2">
    <location>
        <begin position="203"/>
        <end position="237"/>
    </location>
</feature>
<reference evidence="4 5" key="1">
    <citation type="journal article" date="2019" name="Gigascience">
        <title>Whole-genome sequence of the oriental lung fluke Paragonimus westermani.</title>
        <authorList>
            <person name="Oey H."/>
            <person name="Zakrzewski M."/>
            <person name="Narain K."/>
            <person name="Devi K.R."/>
            <person name="Agatsuma T."/>
            <person name="Nawaratna S."/>
            <person name="Gobert G.N."/>
            <person name="Jones M.K."/>
            <person name="Ragan M.A."/>
            <person name="McManus D.P."/>
            <person name="Krause L."/>
        </authorList>
    </citation>
    <scope>NUCLEOTIDE SEQUENCE [LARGE SCALE GENOMIC DNA]</scope>
    <source>
        <strain evidence="4 5">IND2009</strain>
    </source>
</reference>
<dbReference type="Proteomes" id="UP000324629">
    <property type="component" value="Unassembled WGS sequence"/>
</dbReference>
<evidence type="ECO:0000313" key="5">
    <source>
        <dbReference type="Proteomes" id="UP000324629"/>
    </source>
</evidence>
<feature type="compositionally biased region" description="Basic and acidic residues" evidence="2">
    <location>
        <begin position="211"/>
        <end position="221"/>
    </location>
</feature>
<feature type="compositionally biased region" description="Low complexity" evidence="2">
    <location>
        <begin position="97"/>
        <end position="112"/>
    </location>
</feature>
<dbReference type="AlphaFoldDB" id="A0A5J4NGP9"/>
<dbReference type="InterPro" id="IPR007726">
    <property type="entry name" value="SS18_N"/>
</dbReference>
<proteinExistence type="inferred from homology"/>
<dbReference type="Pfam" id="PF05030">
    <property type="entry name" value="SSXT"/>
    <property type="match status" value="1"/>
</dbReference>
<feature type="region of interest" description="Disordered" evidence="2">
    <location>
        <begin position="95"/>
        <end position="145"/>
    </location>
</feature>
<feature type="compositionally biased region" description="Acidic residues" evidence="2">
    <location>
        <begin position="226"/>
        <end position="237"/>
    </location>
</feature>
<feature type="domain" description="SS18 N-terminal" evidence="3">
    <location>
        <begin position="16"/>
        <end position="70"/>
    </location>
</feature>
<evidence type="ECO:0000313" key="4">
    <source>
        <dbReference type="EMBL" id="KAA3674672.1"/>
    </source>
</evidence>
<gene>
    <name evidence="4" type="ORF">DEA37_0003656</name>
</gene>
<evidence type="ECO:0000259" key="3">
    <source>
        <dbReference type="Pfam" id="PF05030"/>
    </source>
</evidence>
<organism evidence="4 5">
    <name type="scientific">Paragonimus westermani</name>
    <dbReference type="NCBI Taxonomy" id="34504"/>
    <lineage>
        <taxon>Eukaryota</taxon>
        <taxon>Metazoa</taxon>
        <taxon>Spiralia</taxon>
        <taxon>Lophotrochozoa</taxon>
        <taxon>Platyhelminthes</taxon>
        <taxon>Trematoda</taxon>
        <taxon>Digenea</taxon>
        <taxon>Plagiorchiida</taxon>
        <taxon>Troglotremata</taxon>
        <taxon>Troglotrematidae</taxon>
        <taxon>Paragonimus</taxon>
    </lineage>
</organism>
<protein>
    <recommendedName>
        <fullName evidence="3">SS18 N-terminal domain-containing protein</fullName>
    </recommendedName>
</protein>
<keyword evidence="5" id="KW-1185">Reference proteome</keyword>
<sequence>MAGVPQPLGFRRDVRLSTTSIQEMLDENVRLIHNLMAHQRSGAVKEASELQQVLHRNLIYLATIADRTAANTNPHQVAPPSVLPVSSCAPFSTASHVPPVSSGGLPPSSSPGQAPLTVSGQPNDGNLTGYPPNTTNSGGHMCQPPEQYFGHYPAVPTLGSQTSVYSNSQVYQPTSTMPGSNSGVIQAKETEEEHLDTMLEYGQGQHWVDGGQHEQPDEPSRNEIGQTDEEWQAETPR</sequence>
<comment type="similarity">
    <text evidence="1">Belongs to the SS18 family.</text>
</comment>
<comment type="caution">
    <text evidence="4">The sequence shown here is derived from an EMBL/GenBank/DDBJ whole genome shotgun (WGS) entry which is preliminary data.</text>
</comment>
<feature type="compositionally biased region" description="Polar residues" evidence="2">
    <location>
        <begin position="116"/>
        <end position="138"/>
    </location>
</feature>